<evidence type="ECO:0000256" key="2">
    <source>
        <dbReference type="RuleBase" id="RU363072"/>
    </source>
</evidence>
<organism evidence="3 4">
    <name type="scientific">Sphingomonas rosea</name>
    <dbReference type="NCBI Taxonomy" id="335605"/>
    <lineage>
        <taxon>Bacteria</taxon>
        <taxon>Pseudomonadati</taxon>
        <taxon>Pseudomonadota</taxon>
        <taxon>Alphaproteobacteria</taxon>
        <taxon>Sphingomonadales</taxon>
        <taxon>Sphingomonadaceae</taxon>
        <taxon>Sphingomonas</taxon>
    </lineage>
</organism>
<evidence type="ECO:0000256" key="1">
    <source>
        <dbReference type="ARBA" id="ARBA00008769"/>
    </source>
</evidence>
<dbReference type="PANTHER" id="PTHR37944">
    <property type="entry name" value="PORIN B"/>
    <property type="match status" value="1"/>
</dbReference>
<comment type="caution">
    <text evidence="3">The sequence shown here is derived from an EMBL/GenBank/DDBJ whole genome shotgun (WGS) entry which is preliminary data.</text>
</comment>
<sequence length="380" mass="39967">MRLPCLLLAAALAVPAAATETMPPAPPPKAKSEKALTLGASYTIDLAVAGRGSNRLHRLDRLDLTGALASERFGWSGGRLFVRLLGNSGTRPNEDAGTLQGVDNIEVDKDGLRLFEAWVEQDLGRGSVRLGAYDVNSEFYFTDSSALLLGPSFGIGGELSGTGPRGPAIFPYSALALRGEAKVGRSGLVRAAVVNADAGTLTDRGGLGLGFREGVLGIAEAGSEGPGGKLMVGGWAWSHRHDRLGKEGQARSLGAYVLAERPFGERLTGFARLGISDGRTSSFRGGWQAGFTVAPAPLGGKDSALALGLHQAFLSRGERSAVADDGLRRAHSEHGAELTYRERFFDFVAVQPSVQLIRHPGGLAEARPALVGTLRLGWEY</sequence>
<dbReference type="Proteomes" id="UP001424459">
    <property type="component" value="Unassembled WGS sequence"/>
</dbReference>
<name>A0ABP7U284_9SPHN</name>
<dbReference type="RefSeq" id="WP_344696262.1">
    <property type="nucleotide sequence ID" value="NZ_BAABBR010000001.1"/>
</dbReference>
<feature type="signal peptide" evidence="2">
    <location>
        <begin position="1"/>
        <end position="18"/>
    </location>
</feature>
<reference evidence="4" key="1">
    <citation type="journal article" date="2019" name="Int. J. Syst. Evol. Microbiol.">
        <title>The Global Catalogue of Microorganisms (GCM) 10K type strain sequencing project: providing services to taxonomists for standard genome sequencing and annotation.</title>
        <authorList>
            <consortium name="The Broad Institute Genomics Platform"/>
            <consortium name="The Broad Institute Genome Sequencing Center for Infectious Disease"/>
            <person name="Wu L."/>
            <person name="Ma J."/>
        </authorList>
    </citation>
    <scope>NUCLEOTIDE SEQUENCE [LARGE SCALE GENOMIC DNA]</scope>
    <source>
        <strain evidence="4">JCM 17564</strain>
    </source>
</reference>
<dbReference type="InterPro" id="IPR038673">
    <property type="entry name" value="OprB_sf"/>
</dbReference>
<dbReference type="PANTHER" id="PTHR37944:SF1">
    <property type="entry name" value="PORIN B"/>
    <property type="match status" value="1"/>
</dbReference>
<gene>
    <name evidence="3" type="ORF">GCM10022281_13450</name>
</gene>
<accession>A0ABP7U284</accession>
<dbReference type="InterPro" id="IPR052932">
    <property type="entry name" value="OprB_Porin"/>
</dbReference>
<keyword evidence="2" id="KW-0732">Signal</keyword>
<dbReference type="Pfam" id="PF04966">
    <property type="entry name" value="OprB"/>
    <property type="match status" value="1"/>
</dbReference>
<dbReference type="EMBL" id="BAABBR010000001">
    <property type="protein sequence ID" value="GAA4034608.1"/>
    <property type="molecule type" value="Genomic_DNA"/>
</dbReference>
<dbReference type="Gene3D" id="2.40.160.180">
    <property type="entry name" value="Carbohydrate-selective porin OprB"/>
    <property type="match status" value="1"/>
</dbReference>
<comment type="similarity">
    <text evidence="1 2">Belongs to the OprB family.</text>
</comment>
<dbReference type="InterPro" id="IPR007049">
    <property type="entry name" value="Carb-sel_porin_OprB"/>
</dbReference>
<proteinExistence type="inferred from homology"/>
<protein>
    <submittedName>
        <fullName evidence="3">Carbohydrate porin</fullName>
    </submittedName>
</protein>
<keyword evidence="4" id="KW-1185">Reference proteome</keyword>
<feature type="chain" id="PRO_5044974677" evidence="2">
    <location>
        <begin position="19"/>
        <end position="380"/>
    </location>
</feature>
<evidence type="ECO:0000313" key="4">
    <source>
        <dbReference type="Proteomes" id="UP001424459"/>
    </source>
</evidence>
<evidence type="ECO:0000313" key="3">
    <source>
        <dbReference type="EMBL" id="GAA4034608.1"/>
    </source>
</evidence>